<dbReference type="PATRIC" id="fig|1121318.3.peg.2071"/>
<organism evidence="1 2">
    <name type="scientific">Clostridium homopropionicum DSM 5847</name>
    <dbReference type="NCBI Taxonomy" id="1121318"/>
    <lineage>
        <taxon>Bacteria</taxon>
        <taxon>Bacillati</taxon>
        <taxon>Bacillota</taxon>
        <taxon>Clostridia</taxon>
        <taxon>Eubacteriales</taxon>
        <taxon>Clostridiaceae</taxon>
        <taxon>Clostridium</taxon>
    </lineage>
</organism>
<accession>A0A0L6ZAF7</accession>
<dbReference type="Proteomes" id="UP000037043">
    <property type="component" value="Unassembled WGS sequence"/>
</dbReference>
<name>A0A0L6ZAF7_9CLOT</name>
<protein>
    <submittedName>
        <fullName evidence="1">Uncharacterized protein</fullName>
    </submittedName>
</protein>
<sequence length="79" mass="9009">MSEYKLDIIGKVNLSDYSKIYDYIGIVDVNDKFTITLNNDSVETSELIYNMLEKNDFSIYSKGGDENGKISITASRNKR</sequence>
<dbReference type="RefSeq" id="WP_052221580.1">
    <property type="nucleotide sequence ID" value="NZ_LHUR01000022.1"/>
</dbReference>
<evidence type="ECO:0000313" key="2">
    <source>
        <dbReference type="Proteomes" id="UP000037043"/>
    </source>
</evidence>
<reference evidence="2" key="1">
    <citation type="submission" date="2015-08" db="EMBL/GenBank/DDBJ databases">
        <title>Genome sequence of the strict anaerobe Clostridium homopropionicum LuHBu1 (DSM 5847T).</title>
        <authorList>
            <person name="Poehlein A."/>
            <person name="Beck M."/>
            <person name="Schiel-Bengelsdorf B."/>
            <person name="Bengelsdorf F.R."/>
            <person name="Daniel R."/>
            <person name="Duerre P."/>
        </authorList>
    </citation>
    <scope>NUCLEOTIDE SEQUENCE [LARGE SCALE GENOMIC DNA]</scope>
    <source>
        <strain evidence="2">DSM 5847</strain>
    </source>
</reference>
<dbReference type="AlphaFoldDB" id="A0A0L6ZAF7"/>
<dbReference type="EMBL" id="LHUR01000022">
    <property type="protein sequence ID" value="KOA19961.1"/>
    <property type="molecule type" value="Genomic_DNA"/>
</dbReference>
<comment type="caution">
    <text evidence="1">The sequence shown here is derived from an EMBL/GenBank/DDBJ whole genome shotgun (WGS) entry which is preliminary data.</text>
</comment>
<proteinExistence type="predicted"/>
<gene>
    <name evidence="1" type="ORF">CLHOM_20510</name>
</gene>
<keyword evidence="2" id="KW-1185">Reference proteome</keyword>
<dbReference type="STRING" id="36844.SAMN04488501_12147"/>
<evidence type="ECO:0000313" key="1">
    <source>
        <dbReference type="EMBL" id="KOA19961.1"/>
    </source>
</evidence>